<name>Q8FTM0_COREF</name>
<evidence type="ECO:0000313" key="1">
    <source>
        <dbReference type="EMBL" id="BAC18351.1"/>
    </source>
</evidence>
<sequence length="108" mass="12380">MCAWLYFFYDTPVPMVLFPVGTSGNRKIVLDLFNHYFWLNKPDHHEPCRLWWLFVWLGYRAFHALTHTLCVVFCGEFDPGSGRTLAACLTHASRTMKPCLQGGLVANG</sequence>
<keyword evidence="2" id="KW-1185">Reference proteome</keyword>
<dbReference type="Proteomes" id="UP000001409">
    <property type="component" value="Chromosome"/>
</dbReference>
<dbReference type="EMBL" id="BA000035">
    <property type="protein sequence ID" value="BAC18351.1"/>
    <property type="molecule type" value="Genomic_DNA"/>
</dbReference>
<proteinExistence type="predicted"/>
<accession>Q8FTM0</accession>
<protein>
    <submittedName>
        <fullName evidence="1">Uncharacterized protein</fullName>
    </submittedName>
</protein>
<evidence type="ECO:0000313" key="2">
    <source>
        <dbReference type="Proteomes" id="UP000001409"/>
    </source>
</evidence>
<organism evidence="1 2">
    <name type="scientific">Corynebacterium efficiens (strain DSM 44549 / YS-314 / AJ 12310 / JCM 11189 / NBRC 100395)</name>
    <dbReference type="NCBI Taxonomy" id="196164"/>
    <lineage>
        <taxon>Bacteria</taxon>
        <taxon>Bacillati</taxon>
        <taxon>Actinomycetota</taxon>
        <taxon>Actinomycetes</taxon>
        <taxon>Mycobacteriales</taxon>
        <taxon>Corynebacteriaceae</taxon>
        <taxon>Corynebacterium</taxon>
    </lineage>
</organism>
<dbReference type="AlphaFoldDB" id="Q8FTM0"/>
<dbReference type="KEGG" id="cef:CE1541"/>
<reference evidence="1 2" key="1">
    <citation type="journal article" date="2003" name="Genome Res.">
        <title>Comparative complete genome sequence analysis of the amino acid replacements responsible for the thermostability of Corynebacterium efficiens.</title>
        <authorList>
            <person name="Nishio Y."/>
            <person name="Nakamura Y."/>
            <person name="Kawarabayasi Y."/>
            <person name="Usuda Y."/>
            <person name="Kimura E."/>
            <person name="Sugimoto S."/>
            <person name="Matsui K."/>
            <person name="Yamagishi A."/>
            <person name="Kikuchi H."/>
            <person name="Ikeo K."/>
            <person name="Gojobori T."/>
        </authorList>
    </citation>
    <scope>NUCLEOTIDE SEQUENCE [LARGE SCALE GENOMIC DNA]</scope>
    <source>
        <strain evidence="2">DSM 44549 / YS-314 / AJ 12310 / JCM 11189 / NBRC 100395</strain>
    </source>
</reference>
<dbReference type="HOGENOM" id="CLU_2192578_0_0_11"/>